<evidence type="ECO:0000256" key="10">
    <source>
        <dbReference type="ARBA" id="ARBA00023119"/>
    </source>
</evidence>
<comment type="function">
    <text evidence="14">Essential for both cleavage and polyadenylation of pre-mRNA 3' ends.</text>
</comment>
<dbReference type="PANTHER" id="PTHR22836">
    <property type="entry name" value="WD40 REPEAT PROTEIN"/>
    <property type="match status" value="1"/>
</dbReference>
<feature type="repeat" description="WD" evidence="20">
    <location>
        <begin position="150"/>
        <end position="182"/>
    </location>
</feature>
<feature type="compositionally biased region" description="Basic and acidic residues" evidence="21">
    <location>
        <begin position="470"/>
        <end position="491"/>
    </location>
</feature>
<feature type="repeat" description="WD" evidence="20">
    <location>
        <begin position="361"/>
        <end position="392"/>
    </location>
</feature>
<evidence type="ECO:0000256" key="18">
    <source>
        <dbReference type="ARBA" id="ARBA00075792"/>
    </source>
</evidence>
<dbReference type="Proteomes" id="UP000053201">
    <property type="component" value="Unassembled WGS sequence"/>
</dbReference>
<comment type="subcellular location">
    <subcellularLocation>
        <location evidence="1">Nucleus</location>
    </subcellularLocation>
</comment>
<dbReference type="AlphaFoldDB" id="A0A0L0HDK7"/>
<feature type="region of interest" description="Disordered" evidence="21">
    <location>
        <begin position="414"/>
        <end position="449"/>
    </location>
</feature>
<evidence type="ECO:0000256" key="11">
    <source>
        <dbReference type="ARBA" id="ARBA00023242"/>
    </source>
</evidence>
<evidence type="ECO:0000313" key="23">
    <source>
        <dbReference type="Proteomes" id="UP000053201"/>
    </source>
</evidence>
<evidence type="ECO:0000256" key="21">
    <source>
        <dbReference type="SAM" id="MobiDB-lite"/>
    </source>
</evidence>
<evidence type="ECO:0000256" key="13">
    <source>
        <dbReference type="ARBA" id="ARBA00026154"/>
    </source>
</evidence>
<dbReference type="InterPro" id="IPR015943">
    <property type="entry name" value="WD40/YVTN_repeat-like_dom_sf"/>
</dbReference>
<dbReference type="InParanoid" id="A0A0L0HDK7"/>
<sequence>MSSPPRQGRPQPFQRRYNNPTGQGFTPNPTDKRDFVDGKRVRKAIQRRTVDYNGVVIRHLELRSCARGWKDYVAIQPDPNFIVNIQPPFCYPNNHSTSVTTKFVHTSTNKIRCPINAVRWTPEGRRLITGASSGEFTLWNGLTFNFETILQAHDKAVRTMVWSHNDTWLITGDDSGIIKYWQSNMNNLKVVVAHKETVRDLTFSPTDAKYASCSDDGTIKIWSFADAIEERTLTGHGWDVKCIDWHPSKALLASGSKDNLVKLWDPKTGKALATLHGHKNTILGIEWNKNGNWLVTASRDQLLRVYDIRTMRELQAFRGHKKDVQSVAWHPVHESLFVSGGSDGSMMFWDVGTEHSVGGMEGAHESSVFALDWHPMGHILVSGSNDHTTRFWTRNRPGDAMHDRFAFTRQQADAMGLKAEDEEDEASEEGSQAGGDWDGGAGGALPGLGEFDGIPGIGFGGSGISVGGRYGRDEEDSRATKRPRVDGESGHGRSGGNRGGRQNQNRGGDWGGRDRGGRQDQYGRGGSTYSGQGGRNAQNRGGGGGYGRSHPQDGTPPTAGPPPFTHTFDTLSQQQPPPVAPSQQGQQLLTQLAAQGFPINAGLVNALTGLGTGPAGGSGR</sequence>
<dbReference type="GeneID" id="27689341"/>
<feature type="repeat" description="WD" evidence="20">
    <location>
        <begin position="233"/>
        <end position="274"/>
    </location>
</feature>
<reference evidence="22 23" key="1">
    <citation type="submission" date="2009-08" db="EMBL/GenBank/DDBJ databases">
        <title>The Genome Sequence of Spizellomyces punctatus strain DAOM BR117.</title>
        <authorList>
            <consortium name="The Broad Institute Genome Sequencing Platform"/>
            <person name="Russ C."/>
            <person name="Cuomo C."/>
            <person name="Shea T."/>
            <person name="Young S.K."/>
            <person name="Zeng Q."/>
            <person name="Koehrsen M."/>
            <person name="Haas B."/>
            <person name="Borodovsky M."/>
            <person name="Guigo R."/>
            <person name="Alvarado L."/>
            <person name="Berlin A."/>
            <person name="Bochicchio J."/>
            <person name="Borenstein D."/>
            <person name="Chapman S."/>
            <person name="Chen Z."/>
            <person name="Engels R."/>
            <person name="Freedman E."/>
            <person name="Gellesch M."/>
            <person name="Goldberg J."/>
            <person name="Griggs A."/>
            <person name="Gujja S."/>
            <person name="Heiman D."/>
            <person name="Hepburn T."/>
            <person name="Howarth C."/>
            <person name="Jen D."/>
            <person name="Larson L."/>
            <person name="Lewis B."/>
            <person name="Mehta T."/>
            <person name="Park D."/>
            <person name="Pearson M."/>
            <person name="Roberts A."/>
            <person name="Saif S."/>
            <person name="Shenoy N."/>
            <person name="Sisk P."/>
            <person name="Stolte C."/>
            <person name="Sykes S."/>
            <person name="Thomson T."/>
            <person name="Walk T."/>
            <person name="White J."/>
            <person name="Yandava C."/>
            <person name="Burger G."/>
            <person name="Gray M.W."/>
            <person name="Holland P.W.H."/>
            <person name="King N."/>
            <person name="Lang F.B.F."/>
            <person name="Roger A.J."/>
            <person name="Ruiz-Trillo I."/>
            <person name="Lander E."/>
            <person name="Nusbaum C."/>
        </authorList>
    </citation>
    <scope>NUCLEOTIDE SEQUENCE [LARGE SCALE GENOMIC DNA]</scope>
    <source>
        <strain evidence="22 23">DAOM BR117</strain>
    </source>
</reference>
<organism evidence="22 23">
    <name type="scientific">Spizellomyces punctatus (strain DAOM BR117)</name>
    <dbReference type="NCBI Taxonomy" id="645134"/>
    <lineage>
        <taxon>Eukaryota</taxon>
        <taxon>Fungi</taxon>
        <taxon>Fungi incertae sedis</taxon>
        <taxon>Chytridiomycota</taxon>
        <taxon>Chytridiomycota incertae sedis</taxon>
        <taxon>Chytridiomycetes</taxon>
        <taxon>Spizellomycetales</taxon>
        <taxon>Spizellomycetaceae</taxon>
        <taxon>Spizellomyces</taxon>
    </lineage>
</organism>
<keyword evidence="6" id="KW-0507">mRNA processing</keyword>
<dbReference type="InterPro" id="IPR036322">
    <property type="entry name" value="WD40_repeat_dom_sf"/>
</dbReference>
<evidence type="ECO:0000256" key="6">
    <source>
        <dbReference type="ARBA" id="ARBA00022664"/>
    </source>
</evidence>
<dbReference type="InterPro" id="IPR001680">
    <property type="entry name" value="WD40_rpt"/>
</dbReference>
<feature type="compositionally biased region" description="Polar residues" evidence="21">
    <location>
        <begin position="17"/>
        <end position="29"/>
    </location>
</feature>
<evidence type="ECO:0000256" key="3">
    <source>
        <dbReference type="ARBA" id="ARBA00022499"/>
    </source>
</evidence>
<evidence type="ECO:0000256" key="4">
    <source>
        <dbReference type="ARBA" id="ARBA00022553"/>
    </source>
</evidence>
<comment type="subunit">
    <text evidence="16">Component of the cleavage and polyadenylation specificity factor (CPSF) module of the pre-mRNA 3'-end processing complex. Interacts with CPSF3/CPSF73.</text>
</comment>
<dbReference type="VEuPathDB" id="FungiDB:SPPG_06005"/>
<keyword evidence="2" id="KW-0488">Methylation</keyword>
<dbReference type="FunFam" id="2.130.10.10:FF:000069">
    <property type="entry name" value="WD repeat domain 33"/>
    <property type="match status" value="1"/>
</dbReference>
<feature type="repeat" description="WD" evidence="20">
    <location>
        <begin position="191"/>
        <end position="232"/>
    </location>
</feature>
<dbReference type="Pfam" id="PF00400">
    <property type="entry name" value="WD40"/>
    <property type="match status" value="7"/>
</dbReference>
<dbReference type="OrthoDB" id="16717at2759"/>
<evidence type="ECO:0000313" key="22">
    <source>
        <dbReference type="EMBL" id="KNC99054.1"/>
    </source>
</evidence>
<feature type="repeat" description="WD" evidence="20">
    <location>
        <begin position="115"/>
        <end position="140"/>
    </location>
</feature>
<dbReference type="FunFam" id="2.130.10.10:FF:000077">
    <property type="entry name" value="WD repeat domain 33"/>
    <property type="match status" value="1"/>
</dbReference>
<dbReference type="RefSeq" id="XP_016607094.1">
    <property type="nucleotide sequence ID" value="XM_016754209.1"/>
</dbReference>
<gene>
    <name evidence="22" type="ORF">SPPG_06005</name>
</gene>
<feature type="compositionally biased region" description="Gly residues" evidence="21">
    <location>
        <begin position="432"/>
        <end position="446"/>
    </location>
</feature>
<dbReference type="STRING" id="645134.A0A0L0HDK7"/>
<evidence type="ECO:0000256" key="2">
    <source>
        <dbReference type="ARBA" id="ARBA00022481"/>
    </source>
</evidence>
<evidence type="ECO:0000256" key="8">
    <source>
        <dbReference type="ARBA" id="ARBA00022843"/>
    </source>
</evidence>
<keyword evidence="4" id="KW-0597">Phosphoprotein</keyword>
<evidence type="ECO:0000256" key="12">
    <source>
        <dbReference type="ARBA" id="ARBA00025498"/>
    </source>
</evidence>
<proteinExistence type="inferred from homology"/>
<dbReference type="Gene3D" id="2.130.10.10">
    <property type="entry name" value="YVTN repeat-like/Quinoprotein amine dehydrogenase"/>
    <property type="match status" value="2"/>
</dbReference>
<dbReference type="PANTHER" id="PTHR22836:SF0">
    <property type="entry name" value="PRE-MRNA 3' END PROCESSING PROTEIN WDR33"/>
    <property type="match status" value="1"/>
</dbReference>
<dbReference type="SMART" id="SM00320">
    <property type="entry name" value="WD40"/>
    <property type="match status" value="7"/>
</dbReference>
<evidence type="ECO:0000256" key="16">
    <source>
        <dbReference type="ARBA" id="ARBA00063159"/>
    </source>
</evidence>
<keyword evidence="8" id="KW-0832">Ubl conjugation</keyword>
<evidence type="ECO:0000256" key="9">
    <source>
        <dbReference type="ARBA" id="ARBA00022990"/>
    </source>
</evidence>
<dbReference type="PROSITE" id="PS50294">
    <property type="entry name" value="WD_REPEATS_REGION"/>
    <property type="match status" value="6"/>
</dbReference>
<feature type="region of interest" description="Disordered" evidence="21">
    <location>
        <begin position="1"/>
        <end position="34"/>
    </location>
</feature>
<comment type="similarity">
    <text evidence="15">Belongs to the WD repeat WDR33 family.</text>
</comment>
<dbReference type="PROSITE" id="PS50082">
    <property type="entry name" value="WD_REPEATS_2"/>
    <property type="match status" value="7"/>
</dbReference>
<evidence type="ECO:0000256" key="15">
    <source>
        <dbReference type="ARBA" id="ARBA00061690"/>
    </source>
</evidence>
<keyword evidence="23" id="KW-1185">Reference proteome</keyword>
<evidence type="ECO:0000256" key="14">
    <source>
        <dbReference type="ARBA" id="ARBA00058681"/>
    </source>
</evidence>
<accession>A0A0L0HDK7</accession>
<evidence type="ECO:0000256" key="1">
    <source>
        <dbReference type="ARBA" id="ARBA00004123"/>
    </source>
</evidence>
<evidence type="ECO:0000256" key="19">
    <source>
        <dbReference type="ARBA" id="ARBA00076133"/>
    </source>
</evidence>
<keyword evidence="11" id="KW-0539">Nucleus</keyword>
<feature type="repeat" description="WD" evidence="20">
    <location>
        <begin position="275"/>
        <end position="316"/>
    </location>
</feature>
<dbReference type="PRINTS" id="PR00320">
    <property type="entry name" value="GPROTEINBRPT"/>
</dbReference>
<dbReference type="FunCoup" id="A0A0L0HDK7">
    <property type="interactions" value="126"/>
</dbReference>
<dbReference type="InterPro" id="IPR020472">
    <property type="entry name" value="WD40_PAC1"/>
</dbReference>
<evidence type="ECO:0000256" key="17">
    <source>
        <dbReference type="ARBA" id="ARBA00068823"/>
    </source>
</evidence>
<feature type="compositionally biased region" description="Gly residues" evidence="21">
    <location>
        <begin position="523"/>
        <end position="547"/>
    </location>
</feature>
<feature type="repeat" description="WD" evidence="20">
    <location>
        <begin position="317"/>
        <end position="351"/>
    </location>
</feature>
<dbReference type="SUPFAM" id="SSF50978">
    <property type="entry name" value="WD40 repeat-like"/>
    <property type="match status" value="1"/>
</dbReference>
<dbReference type="InterPro" id="IPR045245">
    <property type="entry name" value="Pfs2-like"/>
</dbReference>
<feature type="compositionally biased region" description="Low complexity" evidence="21">
    <location>
        <begin position="1"/>
        <end position="16"/>
    </location>
</feature>
<keyword evidence="7" id="KW-0677">Repeat</keyword>
<evidence type="ECO:0000256" key="5">
    <source>
        <dbReference type="ARBA" id="ARBA00022574"/>
    </source>
</evidence>
<keyword evidence="10" id="KW-0176">Collagen</keyword>
<protein>
    <recommendedName>
        <fullName evidence="13">Polyadenylation factor subunit 2</fullName>
    </recommendedName>
    <alternativeName>
        <fullName evidence="18">WD repeat-containing protein 33</fullName>
    </alternativeName>
    <alternativeName>
        <fullName evidence="19">WD repeat-containing protein of 146 kDa</fullName>
    </alternativeName>
    <alternativeName>
        <fullName evidence="17">pre-mRNA 3' end processing protein WDR33</fullName>
    </alternativeName>
</protein>
<dbReference type="FunFam" id="2.130.10.10:FF:000085">
    <property type="entry name" value="WD repeat domain 33"/>
    <property type="match status" value="1"/>
</dbReference>
<keyword evidence="3" id="KW-1017">Isopeptide bond</keyword>
<evidence type="ECO:0000256" key="7">
    <source>
        <dbReference type="ARBA" id="ARBA00022737"/>
    </source>
</evidence>
<evidence type="ECO:0000256" key="20">
    <source>
        <dbReference type="PROSITE-ProRule" id="PRU00221"/>
    </source>
</evidence>
<dbReference type="OMA" id="HHWDVKS"/>
<dbReference type="GO" id="GO:0005847">
    <property type="term" value="C:mRNA cleavage and polyadenylation specificity factor complex"/>
    <property type="evidence" value="ECO:0007669"/>
    <property type="project" value="TreeGrafter"/>
</dbReference>
<dbReference type="CDD" id="cd00200">
    <property type="entry name" value="WD40"/>
    <property type="match status" value="1"/>
</dbReference>
<dbReference type="GO" id="GO:0031124">
    <property type="term" value="P:mRNA 3'-end processing"/>
    <property type="evidence" value="ECO:0007669"/>
    <property type="project" value="InterPro"/>
</dbReference>
<dbReference type="EMBL" id="KQ257459">
    <property type="protein sequence ID" value="KNC99054.1"/>
    <property type="molecule type" value="Genomic_DNA"/>
</dbReference>
<dbReference type="eggNOG" id="KOG0284">
    <property type="taxonomic scope" value="Eukaryota"/>
</dbReference>
<keyword evidence="9" id="KW-0007">Acetylation</keyword>
<name>A0A0L0HDK7_SPIPD</name>
<feature type="region of interest" description="Disordered" evidence="21">
    <location>
        <begin position="468"/>
        <end position="586"/>
    </location>
</feature>
<keyword evidence="5 20" id="KW-0853">WD repeat</keyword>
<comment type="function">
    <text evidence="12">Required for 3'-end cleavage and polyadenylation of pre-mRNAs. Also involved in chromosome segregation where it has a role in chromosome attachment to the mitotic spindle.</text>
</comment>